<dbReference type="Gene3D" id="1.10.1410.40">
    <property type="match status" value="1"/>
</dbReference>
<feature type="region of interest" description="Disordered" evidence="6">
    <location>
        <begin position="1"/>
        <end position="23"/>
    </location>
</feature>
<dbReference type="PANTHER" id="PTHR45641">
    <property type="entry name" value="TETRATRICOPEPTIDE REPEAT PROTEIN (AFU_ORTHOLOGUE AFUA_6G03870)"/>
    <property type="match status" value="1"/>
</dbReference>
<reference evidence="11" key="1">
    <citation type="journal article" date="2017" name="bioRxiv">
        <title>Comparative analysis of the genomes of Stylophora pistillata and Acropora digitifera provides evidence for extensive differences between species of corals.</title>
        <authorList>
            <person name="Voolstra C.R."/>
            <person name="Li Y."/>
            <person name="Liew Y.J."/>
            <person name="Baumgarten S."/>
            <person name="Zoccola D."/>
            <person name="Flot J.-F."/>
            <person name="Tambutte S."/>
            <person name="Allemand D."/>
            <person name="Aranda M."/>
        </authorList>
    </citation>
    <scope>NUCLEOTIDE SEQUENCE [LARGE SCALE GENOMIC DNA]</scope>
</reference>
<protein>
    <submittedName>
        <fullName evidence="10">Protein mab-21-like 2</fullName>
    </submittedName>
</protein>
<dbReference type="Pfam" id="PF20266">
    <property type="entry name" value="Mab-21_C"/>
    <property type="match status" value="1"/>
</dbReference>
<dbReference type="Pfam" id="PF03281">
    <property type="entry name" value="Mab-21"/>
    <property type="match status" value="1"/>
</dbReference>
<sequence>MKAFKTRSETGNRNGNDRSYMRRFPSDSDLYRKVLQKKAMSHANLHKRFASCTQLNKLPSPQHHQNCKEYKYEEKLTSELNRFYSRRVRQTRAEVKRNKQLAFSLTFKMLINAQVVNDRFTVGGILRSGASYGDMVEIESDRFEFGVPVYLDENASFSIHRAEEDGFVRLQLDDCETWEDCLDDDGFLSANLVRSKLHLTMKNTLKSLKNNIEEGSDEYPNDVQDVDIFCEGSTILLQIKEISGFIVVELIPTIVISRENLEWCRRFSKSAPPSFVAGKACPLPLSDPETLWQLSFSSAEKQKFRTLGTTKYRLFLTLAEIRGRDKTLRELSLYHLQTVLFHIGDLISDPMKWSKDKMGERFLDVLRCLKKFLENKNCPHYYMPNNNLFASVNAVTIATLKDRLRKMFSSVVLDEFPVALRQVFIYMWDTLVASPPGAPKWDDSVTVLNNFLAREGGAKKVPMLSKSSKEWGCTALFNATLFAQTFALPDGTGGMSTLGKLYVKPRALPPGAFHSSVISPSGDSAETYALALDQLRLLRNALCHPMNTKVMDKIDDHLNKIESQVKDLTTGVLEVQTRVEDVGLDVKDLGTEMSDVRKGLEDFTLVVKTTLDSVGSEMKHVKTRVEAVQLDVKNLHTPLGDILKDAKTEVTDVITRVEDVWSEVKDVKTGIKAQTAEVGSLASHMMELKANVPFMKDVLQAEKSTGPPFPESCIPYKIPHFVGRKEECQNILDQLTNGSTRLVDVCGPPGFGKTSVAIQVAHELRERKIPVYFISLHGLKTRDDLVSNLLGILVDAKQAFYVSPSDWLMQCLQKWQSPFVLILDNADDLLESGDTQVREDVLRFIEELQAKCKHIKLLVTTPESLEDLSHKLPIHPERVGVLDEASSDELVRTLLSKVSESDCNCILKKCGCVPLAMRLMCSIITEQNVSVGELLEELNDSPLVEVLDNESLTNDARLKTIINTSFQRLTTLERHAFVAIAVFPGCFSKDEARAVLNSKTVVQAGKILRSLKRKSLLDCSDDFENFTIHSLLRSFVEQRRIAEDEIKKHFAAAQLRFYDYHISNFREANEKFLTGSSNEAFEAFHSQRENIQLAIVNGSKNDDLYSKVVEALSKAELFVYAVLPCQEPLLDIYSTSIEEAKKRQRRDDECKLLAAKSFSLLGGFYSRPRSWDHSLKGGNENAENPPAKYLVYLGIHQLLSRNIEDGISSLRASADRLGSDNDERILKILACHVLAVCYRKKMDKEKASKFETLCVKECELSSCCPAFLDLFLPNNDNDATSVIEKDVFVFAVMAELLPLLYNRLEFDQQTVTELSFMTRHFKRFQNVILKLFDEGILCTRVLEACCNALFNLKCYREAAEGFQRITDKLEALESRSKSASETYFVHGSALEQLKNFKEAFHYYEKSVAIKMELLNRPEGTHDIEEIDDFVSTLLSCLKTQYLCNATAVGHPDSLKATFEELKTVVQSESLNVSSKNHDEISNRCKMFADCQFWMKDFAGALESYQQAIAITEEHDSDQVKLAACLFSKGTTHFEMENYTEAIKACQSALNLGILDGQDTANIYHKLGLSYCALNDFSKSLEGHQQALKLMKTHLGDHDLTASSLKEIGVVYFRMGRYDAAEEKLQNAADLMTEISKTEHEETANALFYLGEVYLALGKHKEACDSGKEALKIRLRLLGEHIDTAVSFHSLGSIYFEMNDVRRAVSCFQRASELKQKLLGEHLETARSHHCLGEAQMLQGNTVDAIGSLRTALSIREKNFGSHSDTAATLELLGRAFRAEGQSDSACFCTRRALEMKRQRQAEQKSHTNDNCTIM</sequence>
<dbReference type="InterPro" id="IPR046906">
    <property type="entry name" value="Mab-21_HhH/H2TH-like"/>
</dbReference>
<dbReference type="CDD" id="cd00009">
    <property type="entry name" value="AAA"/>
    <property type="match status" value="1"/>
</dbReference>
<dbReference type="InterPro" id="IPR027417">
    <property type="entry name" value="P-loop_NTPase"/>
</dbReference>
<feature type="domain" description="Mab-21-like HhH/H2TH-like" evidence="9">
    <location>
        <begin position="318"/>
        <end position="404"/>
    </location>
</feature>
<feature type="repeat" description="TPR" evidence="4">
    <location>
        <begin position="1684"/>
        <end position="1717"/>
    </location>
</feature>
<dbReference type="InterPro" id="IPR011990">
    <property type="entry name" value="TPR-like_helical_dom_sf"/>
</dbReference>
<evidence type="ECO:0000259" key="7">
    <source>
        <dbReference type="Pfam" id="PF03281"/>
    </source>
</evidence>
<dbReference type="Gene3D" id="1.25.40.10">
    <property type="entry name" value="Tetratricopeptide repeat domain"/>
    <property type="match status" value="3"/>
</dbReference>
<gene>
    <name evidence="10" type="primary">mab21l2</name>
    <name evidence="10" type="ORF">AWC38_SpisGene874</name>
</gene>
<dbReference type="OrthoDB" id="5988980at2759"/>
<dbReference type="InterPro" id="IPR049945">
    <property type="entry name" value="AAA_22"/>
</dbReference>
<dbReference type="STRING" id="50429.A0A2B4SYV3"/>
<keyword evidence="2" id="KW-0677">Repeat</keyword>
<dbReference type="Pfam" id="PF13424">
    <property type="entry name" value="TPR_12"/>
    <property type="match status" value="2"/>
</dbReference>
<dbReference type="Pfam" id="PF13401">
    <property type="entry name" value="AAA_22"/>
    <property type="match status" value="1"/>
</dbReference>
<evidence type="ECO:0000256" key="2">
    <source>
        <dbReference type="ARBA" id="ARBA00022737"/>
    </source>
</evidence>
<dbReference type="Proteomes" id="UP000225706">
    <property type="component" value="Unassembled WGS sequence"/>
</dbReference>
<dbReference type="SMART" id="SM00028">
    <property type="entry name" value="TPR"/>
    <property type="match status" value="9"/>
</dbReference>
<dbReference type="SUPFAM" id="SSF48452">
    <property type="entry name" value="TPR-like"/>
    <property type="match status" value="3"/>
</dbReference>
<evidence type="ECO:0000256" key="3">
    <source>
        <dbReference type="ARBA" id="ARBA00022803"/>
    </source>
</evidence>
<comment type="similarity">
    <text evidence="1">Belongs to the mab-21 family.</text>
</comment>
<dbReference type="InterPro" id="IPR024810">
    <property type="entry name" value="MAB21L/cGLR"/>
</dbReference>
<dbReference type="Gene3D" id="1.10.287.1490">
    <property type="match status" value="1"/>
</dbReference>
<dbReference type="Pfam" id="PF13181">
    <property type="entry name" value="TPR_8"/>
    <property type="match status" value="1"/>
</dbReference>
<dbReference type="PROSITE" id="PS50005">
    <property type="entry name" value="TPR"/>
    <property type="match status" value="5"/>
</dbReference>
<dbReference type="Gene3D" id="3.30.460.90">
    <property type="match status" value="1"/>
</dbReference>
<dbReference type="PANTHER" id="PTHR45641:SF19">
    <property type="entry name" value="NEPHROCYSTIN-3"/>
    <property type="match status" value="1"/>
</dbReference>
<dbReference type="Gene3D" id="3.40.50.300">
    <property type="entry name" value="P-loop containing nucleotide triphosphate hydrolases"/>
    <property type="match status" value="1"/>
</dbReference>
<evidence type="ECO:0000259" key="8">
    <source>
        <dbReference type="Pfam" id="PF13401"/>
    </source>
</evidence>
<organism evidence="10 11">
    <name type="scientific">Stylophora pistillata</name>
    <name type="common">Smooth cauliflower coral</name>
    <dbReference type="NCBI Taxonomy" id="50429"/>
    <lineage>
        <taxon>Eukaryota</taxon>
        <taxon>Metazoa</taxon>
        <taxon>Cnidaria</taxon>
        <taxon>Anthozoa</taxon>
        <taxon>Hexacorallia</taxon>
        <taxon>Scleractinia</taxon>
        <taxon>Astrocoeniina</taxon>
        <taxon>Pocilloporidae</taxon>
        <taxon>Stylophora</taxon>
    </lineage>
</organism>
<feature type="domain" description="ORC1/DEAH AAA+ ATPase" evidence="8">
    <location>
        <begin position="742"/>
        <end position="867"/>
    </location>
</feature>
<feature type="repeat" description="TPR" evidence="4">
    <location>
        <begin position="1643"/>
        <end position="1676"/>
    </location>
</feature>
<accession>A0A2B4SYV3</accession>
<evidence type="ECO:0000256" key="5">
    <source>
        <dbReference type="SAM" id="Coils"/>
    </source>
</evidence>
<dbReference type="InterPro" id="IPR019734">
    <property type="entry name" value="TPR_rpt"/>
</dbReference>
<proteinExistence type="inferred from homology"/>
<dbReference type="GO" id="GO:0016887">
    <property type="term" value="F:ATP hydrolysis activity"/>
    <property type="evidence" value="ECO:0007669"/>
    <property type="project" value="InterPro"/>
</dbReference>
<keyword evidence="5" id="KW-0175">Coiled coil</keyword>
<dbReference type="InterPro" id="IPR046903">
    <property type="entry name" value="Mab-21-like_nuc_Trfase"/>
</dbReference>
<evidence type="ECO:0000256" key="1">
    <source>
        <dbReference type="ARBA" id="ARBA00008307"/>
    </source>
</evidence>
<keyword evidence="3 4" id="KW-0802">TPR repeat</keyword>
<feature type="repeat" description="TPR" evidence="4">
    <location>
        <begin position="1560"/>
        <end position="1593"/>
    </location>
</feature>
<feature type="repeat" description="TPR" evidence="4">
    <location>
        <begin position="1380"/>
        <end position="1413"/>
    </location>
</feature>
<evidence type="ECO:0000259" key="9">
    <source>
        <dbReference type="Pfam" id="PF20266"/>
    </source>
</evidence>
<feature type="repeat" description="TPR" evidence="4">
    <location>
        <begin position="1601"/>
        <end position="1634"/>
    </location>
</feature>
<evidence type="ECO:0000313" key="11">
    <source>
        <dbReference type="Proteomes" id="UP000225706"/>
    </source>
</evidence>
<evidence type="ECO:0000313" key="10">
    <source>
        <dbReference type="EMBL" id="PFX34273.1"/>
    </source>
</evidence>
<dbReference type="EMBL" id="LSMT01000005">
    <property type="protein sequence ID" value="PFX34273.1"/>
    <property type="molecule type" value="Genomic_DNA"/>
</dbReference>
<evidence type="ECO:0000256" key="4">
    <source>
        <dbReference type="PROSITE-ProRule" id="PRU00339"/>
    </source>
</evidence>
<evidence type="ECO:0000256" key="6">
    <source>
        <dbReference type="SAM" id="MobiDB-lite"/>
    </source>
</evidence>
<dbReference type="SUPFAM" id="SSF52540">
    <property type="entry name" value="P-loop containing nucleoside triphosphate hydrolases"/>
    <property type="match status" value="1"/>
</dbReference>
<keyword evidence="11" id="KW-1185">Reference proteome</keyword>
<dbReference type="Pfam" id="PF13374">
    <property type="entry name" value="TPR_10"/>
    <property type="match status" value="2"/>
</dbReference>
<feature type="coiled-coil region" evidence="5">
    <location>
        <begin position="1355"/>
        <end position="1382"/>
    </location>
</feature>
<name>A0A2B4SYV3_STYPI</name>
<feature type="domain" description="Mab-21-like nucleotidyltransferase" evidence="7">
    <location>
        <begin position="133"/>
        <end position="304"/>
    </location>
</feature>
<dbReference type="GO" id="GO:0016779">
    <property type="term" value="F:nucleotidyltransferase activity"/>
    <property type="evidence" value="ECO:0007669"/>
    <property type="project" value="UniProtKB-ARBA"/>
</dbReference>
<comment type="caution">
    <text evidence="10">The sequence shown here is derived from an EMBL/GenBank/DDBJ whole genome shotgun (WGS) entry which is preliminary data.</text>
</comment>
<dbReference type="SMART" id="SM01265">
    <property type="entry name" value="Mab-21"/>
    <property type="match status" value="1"/>
</dbReference>